<dbReference type="OrthoDB" id="275825at2157"/>
<accession>D8J9T8</accession>
<evidence type="ECO:0000313" key="2">
    <source>
        <dbReference type="EMBL" id="ADJ16427.1"/>
    </source>
</evidence>
<dbReference type="EMBL" id="AOHV01000027">
    <property type="protein sequence ID" value="ELY37161.1"/>
    <property type="molecule type" value="Genomic_DNA"/>
</dbReference>
<dbReference type="RefSeq" id="WP_008416545.1">
    <property type="nucleotide sequence ID" value="NC_014297.1"/>
</dbReference>
<dbReference type="EMBL" id="CP002062">
    <property type="protein sequence ID" value="ADJ16427.1"/>
    <property type="molecule type" value="Genomic_DNA"/>
</dbReference>
<dbReference type="KEGG" id="hje:HacjB3_15240"/>
<dbReference type="PATRIC" id="fig|795797.18.peg.3052"/>
<feature type="domain" description="Methyltransferase FkbM" evidence="1">
    <location>
        <begin position="87"/>
        <end position="256"/>
    </location>
</feature>
<dbReference type="InterPro" id="IPR052514">
    <property type="entry name" value="SAM-dependent_MTase"/>
</dbReference>
<reference evidence="3 5" key="2">
    <citation type="journal article" date="2014" name="PLoS Genet.">
        <title>Phylogenetically driven sequencing of extremely halophilic archaea reveals strategies for static and dynamic osmo-response.</title>
        <authorList>
            <person name="Becker E.A."/>
            <person name="Seitzer P.M."/>
            <person name="Tritt A."/>
            <person name="Larsen D."/>
            <person name="Krusor M."/>
            <person name="Yao A.I."/>
            <person name="Wu D."/>
            <person name="Madern D."/>
            <person name="Eisen J.A."/>
            <person name="Darling A.E."/>
            <person name="Facciotti M.T."/>
        </authorList>
    </citation>
    <scope>NUCLEOTIDE SEQUENCE [LARGE SCALE GENOMIC DNA]</scope>
    <source>
        <strain evidence="3">B3</strain>
        <strain evidence="5">DSM 18796 / CECT 7217 / JCM 14584 / KCTC 4019 / B3</strain>
    </source>
</reference>
<dbReference type="Proteomes" id="UP000000390">
    <property type="component" value="Chromosome"/>
</dbReference>
<evidence type="ECO:0000313" key="3">
    <source>
        <dbReference type="EMBL" id="ELY37161.1"/>
    </source>
</evidence>
<dbReference type="GO" id="GO:0032259">
    <property type="term" value="P:methylation"/>
    <property type="evidence" value="ECO:0007669"/>
    <property type="project" value="UniProtKB-KW"/>
</dbReference>
<dbReference type="GO" id="GO:0008168">
    <property type="term" value="F:methyltransferase activity"/>
    <property type="evidence" value="ECO:0007669"/>
    <property type="project" value="UniProtKB-KW"/>
</dbReference>
<dbReference type="GeneID" id="9420870"/>
<dbReference type="PANTHER" id="PTHR34203">
    <property type="entry name" value="METHYLTRANSFERASE, FKBM FAMILY PROTEIN"/>
    <property type="match status" value="1"/>
</dbReference>
<dbReference type="NCBIfam" id="TIGR01444">
    <property type="entry name" value="fkbM_fam"/>
    <property type="match status" value="1"/>
</dbReference>
<evidence type="ECO:0000313" key="4">
    <source>
        <dbReference type="Proteomes" id="UP000000390"/>
    </source>
</evidence>
<evidence type="ECO:0000313" key="5">
    <source>
        <dbReference type="Proteomes" id="UP000011645"/>
    </source>
</evidence>
<sequence length="272" mass="29443">MPRNTTISGALLALFRALYRLPSVLPALPNAVYYRLAGANYRYQLVATEKRVREGSFRSYELYHRHGNDWLLAALLDRCRDGDVVVDVGANTGVYSLSVAAEYPDATAVAIEPNPEIAGALRANVAASGFEDRIGTLELGVGAEEGSLPFYRSSYHELGSFNRFNAARFGAHVVGTETVPIRTLDALVSTGRVPPPDHLKVDVEGFGPEVLRGAREVLATHRPFVYVEPHARHAGEPDDRGESAAGMRELLAGSGYAIIPGEDGWICLPESP</sequence>
<dbReference type="STRING" id="795797.HacjB3_15240"/>
<organism evidence="2 4">
    <name type="scientific">Halalkalicoccus jeotgali (strain DSM 18796 / CECT 7217 / JCM 14584 / KCTC 4019 / B3)</name>
    <dbReference type="NCBI Taxonomy" id="795797"/>
    <lineage>
        <taxon>Archaea</taxon>
        <taxon>Methanobacteriati</taxon>
        <taxon>Methanobacteriota</taxon>
        <taxon>Stenosarchaea group</taxon>
        <taxon>Halobacteria</taxon>
        <taxon>Halobacteriales</taxon>
        <taxon>Halococcaceae</taxon>
        <taxon>Halalkalicoccus</taxon>
    </lineage>
</organism>
<dbReference type="Gene3D" id="3.40.50.150">
    <property type="entry name" value="Vaccinia Virus protein VP39"/>
    <property type="match status" value="1"/>
</dbReference>
<dbReference type="Pfam" id="PF05050">
    <property type="entry name" value="Methyltransf_21"/>
    <property type="match status" value="1"/>
</dbReference>
<dbReference type="InterPro" id="IPR029063">
    <property type="entry name" value="SAM-dependent_MTases_sf"/>
</dbReference>
<dbReference type="Proteomes" id="UP000011645">
    <property type="component" value="Unassembled WGS sequence"/>
</dbReference>
<dbReference type="InterPro" id="IPR006342">
    <property type="entry name" value="FkbM_mtfrase"/>
</dbReference>
<name>D8J9T8_HALJB</name>
<dbReference type="eggNOG" id="arCOG01402">
    <property type="taxonomic scope" value="Archaea"/>
</dbReference>
<dbReference type="AlphaFoldDB" id="D8J9T8"/>
<keyword evidence="2" id="KW-0489">Methyltransferase</keyword>
<keyword evidence="5" id="KW-1185">Reference proteome</keyword>
<protein>
    <submittedName>
        <fullName evidence="2">SAM-dependent methyltransferase</fullName>
    </submittedName>
</protein>
<evidence type="ECO:0000259" key="1">
    <source>
        <dbReference type="Pfam" id="PF05050"/>
    </source>
</evidence>
<gene>
    <name evidence="2" type="ordered locus">HacjB3_15240</name>
    <name evidence="3" type="ORF">C497_10468</name>
</gene>
<reference evidence="2 4" key="1">
    <citation type="journal article" date="2010" name="J. Bacteriol.">
        <title>Complete genome sequence of Halalkalicoccus jeotgali B3(T), an extremely halophilic archaeon.</title>
        <authorList>
            <person name="Roh S.W."/>
            <person name="Nam Y.D."/>
            <person name="Nam S.H."/>
            <person name="Choi S.H."/>
            <person name="Park H.S."/>
            <person name="Bae J.W."/>
        </authorList>
    </citation>
    <scope>NUCLEOTIDE SEQUENCE [LARGE SCALE GENOMIC DNA]</scope>
    <source>
        <strain evidence="2">B3</strain>
        <strain evidence="4">DSM 18796 / CECT 7217 / JCM 14584 / KCTC 4019 / B3</strain>
    </source>
</reference>
<dbReference type="SUPFAM" id="SSF53335">
    <property type="entry name" value="S-adenosyl-L-methionine-dependent methyltransferases"/>
    <property type="match status" value="1"/>
</dbReference>
<dbReference type="HOGENOM" id="CLU_081183_0_0_2"/>
<dbReference type="PANTHER" id="PTHR34203:SF15">
    <property type="entry name" value="SLL1173 PROTEIN"/>
    <property type="match status" value="1"/>
</dbReference>
<keyword evidence="3" id="KW-0808">Transferase</keyword>
<proteinExistence type="predicted"/>